<dbReference type="EMBL" id="MN176574">
    <property type="protein sequence ID" value="QEQ50485.1"/>
    <property type="molecule type" value="Genomic_DNA"/>
</dbReference>
<keyword evidence="2" id="KW-1185">Reference proteome</keyword>
<proteinExistence type="predicted"/>
<dbReference type="SUPFAM" id="SSF101059">
    <property type="entry name" value="B-form DNA mimic Ocr"/>
    <property type="match status" value="1"/>
</dbReference>
<accession>A0A5J6CUL8</accession>
<name>A0A5J6CUL8_9CAUD</name>
<protein>
    <submittedName>
        <fullName evidence="1">Protein kinase</fullName>
    </submittedName>
</protein>
<keyword evidence="1" id="KW-0418">Kinase</keyword>
<organism evidence="1 2">
    <name type="scientific">Klebsiella phage vB_KpnP_IME335</name>
    <dbReference type="NCBI Taxonomy" id="2601649"/>
    <lineage>
        <taxon>Viruses</taxon>
        <taxon>Duplodnaviria</taxon>
        <taxon>Heunggongvirae</taxon>
        <taxon>Uroviricota</taxon>
        <taxon>Caudoviricetes</taxon>
        <taxon>Autographivirales</taxon>
        <taxon>Autotranscriptaviridae</taxon>
        <taxon>Studiervirinae</taxon>
        <taxon>Przondovirus</taxon>
        <taxon>Przondovirus IME335</taxon>
    </lineage>
</organism>
<evidence type="ECO:0000313" key="2">
    <source>
        <dbReference type="Proteomes" id="UP000324833"/>
    </source>
</evidence>
<dbReference type="GO" id="GO:0016301">
    <property type="term" value="F:kinase activity"/>
    <property type="evidence" value="ECO:0007669"/>
    <property type="project" value="UniProtKB-KW"/>
</dbReference>
<dbReference type="Pfam" id="PF08684">
    <property type="entry name" value="ocr"/>
    <property type="match status" value="1"/>
</dbReference>
<sequence length="116" mass="13504">MERNANAYYDLLAATVELFNERIQCDELTEHDDWSDALHEVVDGQVPHYYHEIFTVMASDGIDHEFDDSGLIPDTKDVSRICQARIYEALYNDVLNDSGIVWWEEPEEDDEEDCDD</sequence>
<dbReference type="Gene3D" id="1.20.120.780">
    <property type="entry name" value="DNA mimic ocr"/>
    <property type="match status" value="1"/>
</dbReference>
<dbReference type="Proteomes" id="UP000324833">
    <property type="component" value="Genome"/>
</dbReference>
<evidence type="ECO:0000313" key="1">
    <source>
        <dbReference type="EMBL" id="QEQ50485.1"/>
    </source>
</evidence>
<keyword evidence="1" id="KW-0808">Transferase</keyword>
<dbReference type="InterPro" id="IPR036207">
    <property type="entry name" value="B-form_Ocr"/>
</dbReference>
<dbReference type="InterPro" id="IPR014798">
    <property type="entry name" value="Ocr"/>
</dbReference>
<reference evidence="1 2" key="1">
    <citation type="submission" date="2019-07" db="EMBL/GenBank/DDBJ databases">
        <authorList>
            <person name="Gao M."/>
            <person name="Bai C."/>
            <person name="Tong Y."/>
        </authorList>
    </citation>
    <scope>NUCLEOTIDE SEQUENCE [LARGE SCALE GENOMIC DNA]</scope>
</reference>